<feature type="compositionally biased region" description="Acidic residues" evidence="1">
    <location>
        <begin position="57"/>
        <end position="74"/>
    </location>
</feature>
<dbReference type="InterPro" id="IPR058293">
    <property type="entry name" value="DUF7987"/>
</dbReference>
<dbReference type="Pfam" id="PF25949">
    <property type="entry name" value="DUF7987"/>
    <property type="match status" value="1"/>
</dbReference>
<proteinExistence type="predicted"/>
<keyword evidence="4" id="KW-1185">Reference proteome</keyword>
<organism evidence="3 4">
    <name type="scientific">Halogeometricum luteum</name>
    <dbReference type="NCBI Taxonomy" id="2950537"/>
    <lineage>
        <taxon>Archaea</taxon>
        <taxon>Methanobacteriati</taxon>
        <taxon>Methanobacteriota</taxon>
        <taxon>Stenosarchaea group</taxon>
        <taxon>Halobacteria</taxon>
        <taxon>Halobacteriales</taxon>
        <taxon>Haloferacaceae</taxon>
        <taxon>Halogeometricum</taxon>
    </lineage>
</organism>
<keyword evidence="2" id="KW-0472">Membrane</keyword>
<evidence type="ECO:0000313" key="4">
    <source>
        <dbReference type="Proteomes" id="UP001254813"/>
    </source>
</evidence>
<dbReference type="Proteomes" id="UP001254813">
    <property type="component" value="Unassembled WGS sequence"/>
</dbReference>
<keyword evidence="2" id="KW-0812">Transmembrane</keyword>
<gene>
    <name evidence="3" type="ORF">NDI79_03280</name>
</gene>
<accession>A0ABU2FXC7</accession>
<dbReference type="EMBL" id="JAMQOQ010000001">
    <property type="protein sequence ID" value="MDS0293193.1"/>
    <property type="molecule type" value="Genomic_DNA"/>
</dbReference>
<evidence type="ECO:0000256" key="1">
    <source>
        <dbReference type="SAM" id="MobiDB-lite"/>
    </source>
</evidence>
<reference evidence="3 4" key="1">
    <citation type="submission" date="2022-06" db="EMBL/GenBank/DDBJ databases">
        <title>Halogeometricum sp. a new haloarchaeum isolate from saline soil.</title>
        <authorList>
            <person name="Strakova D."/>
            <person name="Galisteo C."/>
            <person name="Sanchez-Porro C."/>
            <person name="Ventosa A."/>
        </authorList>
    </citation>
    <scope>NUCLEOTIDE SEQUENCE [LARGE SCALE GENOMIC DNA]</scope>
    <source>
        <strain evidence="4">S3BR25-2</strain>
    </source>
</reference>
<feature type="transmembrane region" description="Helical" evidence="2">
    <location>
        <begin position="7"/>
        <end position="24"/>
    </location>
</feature>
<evidence type="ECO:0000313" key="3">
    <source>
        <dbReference type="EMBL" id="MDS0293193.1"/>
    </source>
</evidence>
<name>A0ABU2FXC7_9EURY</name>
<comment type="caution">
    <text evidence="3">The sequence shown here is derived from an EMBL/GenBank/DDBJ whole genome shotgun (WGS) entry which is preliminary data.</text>
</comment>
<sequence length="74" mass="7747">MVTREQRVVLVGVVLAVPAAYLVYALTGSVPLAGATLLGLGFVIPSGINGSRRGESGDGDENDESDENENDEER</sequence>
<feature type="region of interest" description="Disordered" evidence="1">
    <location>
        <begin position="47"/>
        <end position="74"/>
    </location>
</feature>
<evidence type="ECO:0000256" key="2">
    <source>
        <dbReference type="SAM" id="Phobius"/>
    </source>
</evidence>
<dbReference type="RefSeq" id="WP_310927014.1">
    <property type="nucleotide sequence ID" value="NZ_JAMQOQ010000001.1"/>
</dbReference>
<protein>
    <submittedName>
        <fullName evidence="3">Uncharacterized protein</fullName>
    </submittedName>
</protein>
<keyword evidence="2" id="KW-1133">Transmembrane helix</keyword>